<reference evidence="1" key="2">
    <citation type="submission" date="2022-06" db="UniProtKB">
        <authorList>
            <consortium name="EnsemblMetazoa"/>
        </authorList>
    </citation>
    <scope>IDENTIFICATION</scope>
    <source>
        <strain evidence="1">PS312</strain>
    </source>
</reference>
<evidence type="ECO:0000313" key="1">
    <source>
        <dbReference type="EnsemblMetazoa" id="PPA44418.1"/>
    </source>
</evidence>
<gene>
    <name evidence="1" type="primary">WBGene00282787</name>
</gene>
<protein>
    <submittedName>
        <fullName evidence="1">Uncharacterized protein</fullName>
    </submittedName>
</protein>
<dbReference type="EnsemblMetazoa" id="PPA44418.1">
    <property type="protein sequence ID" value="PPA44418.1"/>
    <property type="gene ID" value="WBGene00282787"/>
</dbReference>
<dbReference type="AlphaFoldDB" id="A0A2A6BF25"/>
<name>A0A2A6BF25_PRIPA</name>
<sequence length="95" mass="10416">MLPTTARKAENINLTPSSVGLPFFLLSSPLSLSGGREPDRRSASGLDVDGPLPAVSTQRDSCMDLPIVDLDRTHGDILMDFRRQLRLQLLQPSDQ</sequence>
<proteinExistence type="predicted"/>
<accession>A0A8R1Z0Y5</accession>
<dbReference type="Proteomes" id="UP000005239">
    <property type="component" value="Unassembled WGS sequence"/>
</dbReference>
<keyword evidence="2" id="KW-1185">Reference proteome</keyword>
<accession>A0A2A6BF25</accession>
<reference evidence="2" key="1">
    <citation type="journal article" date="2008" name="Nat. Genet.">
        <title>The Pristionchus pacificus genome provides a unique perspective on nematode lifestyle and parasitism.</title>
        <authorList>
            <person name="Dieterich C."/>
            <person name="Clifton S.W."/>
            <person name="Schuster L.N."/>
            <person name="Chinwalla A."/>
            <person name="Delehaunty K."/>
            <person name="Dinkelacker I."/>
            <person name="Fulton L."/>
            <person name="Fulton R."/>
            <person name="Godfrey J."/>
            <person name="Minx P."/>
            <person name="Mitreva M."/>
            <person name="Roeseler W."/>
            <person name="Tian H."/>
            <person name="Witte H."/>
            <person name="Yang S.P."/>
            <person name="Wilson R.K."/>
            <person name="Sommer R.J."/>
        </authorList>
    </citation>
    <scope>NUCLEOTIDE SEQUENCE [LARGE SCALE GENOMIC DNA]</scope>
    <source>
        <strain evidence="2">PS312</strain>
    </source>
</reference>
<evidence type="ECO:0000313" key="2">
    <source>
        <dbReference type="Proteomes" id="UP000005239"/>
    </source>
</evidence>
<organism evidence="1 2">
    <name type="scientific">Pristionchus pacificus</name>
    <name type="common">Parasitic nematode worm</name>
    <dbReference type="NCBI Taxonomy" id="54126"/>
    <lineage>
        <taxon>Eukaryota</taxon>
        <taxon>Metazoa</taxon>
        <taxon>Ecdysozoa</taxon>
        <taxon>Nematoda</taxon>
        <taxon>Chromadorea</taxon>
        <taxon>Rhabditida</taxon>
        <taxon>Rhabditina</taxon>
        <taxon>Diplogasteromorpha</taxon>
        <taxon>Diplogasteroidea</taxon>
        <taxon>Neodiplogasteridae</taxon>
        <taxon>Pristionchus</taxon>
    </lineage>
</organism>